<dbReference type="EMBL" id="NBII01000009">
    <property type="protein sequence ID" value="PAV15834.1"/>
    <property type="molecule type" value="Genomic_DNA"/>
</dbReference>
<feature type="repeat" description="WD" evidence="3">
    <location>
        <begin position="1094"/>
        <end position="1135"/>
    </location>
</feature>
<evidence type="ECO:0000256" key="2">
    <source>
        <dbReference type="ARBA" id="ARBA00022737"/>
    </source>
</evidence>
<dbReference type="PROSITE" id="PS50082">
    <property type="entry name" value="WD_REPEATS_2"/>
    <property type="match status" value="10"/>
</dbReference>
<dbReference type="SUPFAM" id="SSF50998">
    <property type="entry name" value="Quinoprotein alcohol dehydrogenase-like"/>
    <property type="match status" value="1"/>
</dbReference>
<reference evidence="5 6" key="1">
    <citation type="journal article" date="2017" name="Mol. Ecol.">
        <title>Comparative and population genomic landscape of Phellinus noxius: A hypervariable fungus causing root rot in trees.</title>
        <authorList>
            <person name="Chung C.L."/>
            <person name="Lee T.J."/>
            <person name="Akiba M."/>
            <person name="Lee H.H."/>
            <person name="Kuo T.H."/>
            <person name="Liu D."/>
            <person name="Ke H.M."/>
            <person name="Yokoi T."/>
            <person name="Roa M.B."/>
            <person name="Lu M.J."/>
            <person name="Chang Y.Y."/>
            <person name="Ann P.J."/>
            <person name="Tsai J.N."/>
            <person name="Chen C.Y."/>
            <person name="Tzean S.S."/>
            <person name="Ota Y."/>
            <person name="Hattori T."/>
            <person name="Sahashi N."/>
            <person name="Liou R.F."/>
            <person name="Kikuchi T."/>
            <person name="Tsai I.J."/>
        </authorList>
    </citation>
    <scope>NUCLEOTIDE SEQUENCE [LARGE SCALE GENOMIC DNA]</scope>
    <source>
        <strain evidence="5 6">FFPRI411160</strain>
    </source>
</reference>
<dbReference type="OrthoDB" id="2161897at2759"/>
<dbReference type="InParanoid" id="A0A286U8K8"/>
<evidence type="ECO:0000313" key="6">
    <source>
        <dbReference type="Proteomes" id="UP000217199"/>
    </source>
</evidence>
<dbReference type="InterPro" id="IPR036322">
    <property type="entry name" value="WD40_repeat_dom_sf"/>
</dbReference>
<feature type="repeat" description="WD" evidence="3">
    <location>
        <begin position="926"/>
        <end position="958"/>
    </location>
</feature>
<dbReference type="Gene3D" id="3.40.50.300">
    <property type="entry name" value="P-loop containing nucleotide triphosphate hydrolases"/>
    <property type="match status" value="1"/>
</dbReference>
<dbReference type="InterPro" id="IPR001680">
    <property type="entry name" value="WD40_rpt"/>
</dbReference>
<dbReference type="PROSITE" id="PS50294">
    <property type="entry name" value="WD_REPEATS_REGION"/>
    <property type="match status" value="10"/>
</dbReference>
<dbReference type="InterPro" id="IPR056884">
    <property type="entry name" value="NPHP3-like_N"/>
</dbReference>
<organism evidence="5 6">
    <name type="scientific">Pyrrhoderma noxium</name>
    <dbReference type="NCBI Taxonomy" id="2282107"/>
    <lineage>
        <taxon>Eukaryota</taxon>
        <taxon>Fungi</taxon>
        <taxon>Dikarya</taxon>
        <taxon>Basidiomycota</taxon>
        <taxon>Agaricomycotina</taxon>
        <taxon>Agaricomycetes</taxon>
        <taxon>Hymenochaetales</taxon>
        <taxon>Hymenochaetaceae</taxon>
        <taxon>Pyrrhoderma</taxon>
    </lineage>
</organism>
<evidence type="ECO:0000256" key="3">
    <source>
        <dbReference type="PROSITE-ProRule" id="PRU00221"/>
    </source>
</evidence>
<comment type="caution">
    <text evidence="5">The sequence shown here is derived from an EMBL/GenBank/DDBJ whole genome shotgun (WGS) entry which is preliminary data.</text>
</comment>
<feature type="domain" description="NACHT" evidence="4">
    <location>
        <begin position="59"/>
        <end position="209"/>
    </location>
</feature>
<dbReference type="InterPro" id="IPR011047">
    <property type="entry name" value="Quinoprotein_ADH-like_sf"/>
</dbReference>
<dbReference type="SMART" id="SM00320">
    <property type="entry name" value="WD40"/>
    <property type="match status" value="13"/>
</dbReference>
<feature type="repeat" description="WD" evidence="3">
    <location>
        <begin position="717"/>
        <end position="758"/>
    </location>
</feature>
<dbReference type="InterPro" id="IPR007111">
    <property type="entry name" value="NACHT_NTPase"/>
</dbReference>
<feature type="repeat" description="WD" evidence="3">
    <location>
        <begin position="966"/>
        <end position="1007"/>
    </location>
</feature>
<evidence type="ECO:0000313" key="5">
    <source>
        <dbReference type="EMBL" id="PAV15834.1"/>
    </source>
</evidence>
<dbReference type="InterPro" id="IPR015943">
    <property type="entry name" value="WD40/YVTN_repeat-like_dom_sf"/>
</dbReference>
<proteinExistence type="predicted"/>
<dbReference type="Proteomes" id="UP000217199">
    <property type="component" value="Unassembled WGS sequence"/>
</dbReference>
<dbReference type="Pfam" id="PF24883">
    <property type="entry name" value="NPHP3_N"/>
    <property type="match status" value="1"/>
</dbReference>
<evidence type="ECO:0000256" key="1">
    <source>
        <dbReference type="ARBA" id="ARBA00022574"/>
    </source>
</evidence>
<dbReference type="SUPFAM" id="SSF82171">
    <property type="entry name" value="DPP6 N-terminal domain-like"/>
    <property type="match status" value="1"/>
</dbReference>
<gene>
    <name evidence="5" type="ORF">PNOK_0869200</name>
</gene>
<dbReference type="PANTHER" id="PTHR22847:SF637">
    <property type="entry name" value="WD REPEAT DOMAIN 5B"/>
    <property type="match status" value="1"/>
</dbReference>
<dbReference type="PROSITE" id="PS50837">
    <property type="entry name" value="NACHT"/>
    <property type="match status" value="1"/>
</dbReference>
<dbReference type="PROSITE" id="PS00678">
    <property type="entry name" value="WD_REPEATS_1"/>
    <property type="match status" value="6"/>
</dbReference>
<keyword evidence="2" id="KW-0677">Repeat</keyword>
<dbReference type="Pfam" id="PF00400">
    <property type="entry name" value="WD40"/>
    <property type="match status" value="11"/>
</dbReference>
<dbReference type="GO" id="GO:0035097">
    <property type="term" value="C:histone methyltransferase complex"/>
    <property type="evidence" value="ECO:0007669"/>
    <property type="project" value="UniProtKB-ARBA"/>
</dbReference>
<dbReference type="Gene3D" id="2.130.10.10">
    <property type="entry name" value="YVTN repeat-like/Quinoprotein amine dehydrogenase"/>
    <property type="match status" value="6"/>
</dbReference>
<sequence length="1252" mass="141041">MDRSTYFAYRSDEMQYLEKLLRPVPVPEKEANRPKCMDGTRVELLDKINSWIKNRSSPNIFLLTGDPGTGKSTIARTIAEMYTIKRELAAYIFFTRGKTDTNATFDTVTNTVIRTIASNIACRNSQISHTIYSTLKMREELYFSSTDALFDELLFTPLKYNEMSQTIVIVLDALDECGSLDEQIQLARLFRDKFRILPSNIRFFVTSRPEHQIVSILSPMPSTGQSCYCVHEKLDHKSESSRKDVTEYIRHSLEELRNCDLIKVGRDRPWEEIISKLGRAADGLFIRAAMAIEYIEENDSLEELLNDTERINLDTLYSTIFEGYLLWKKAEGKVHFPGVVSLILFGKTPMLDVEIDEILDLRNGTTKDVLRGLQLLIDYESGFLQIRHISLYHYLTSPRTSEKDWYIDAGLHRKRIASRCFELMKSQLRFNICDLESSFVLNDDVPDFNERVKKNISPALQYACLHWASHLRDIPYSEELKRQLDHFVYNQLLHWVEILSLTKRLHPFLGSALKHALEWVGNKDPKMTSFLEDAYNYLLEFIIPISKSTPHIYMSFLPVMRQDSEVARHYLRGSNNLTHIVYTGERQKLSLVTQIDVSNGTCLASISPTGEEVYFVSSTGVSLWDIDSGELRDTSFEGESIISFCNYGLAFASVNRDGTTHAWRVDTGRTIRHTFKGDVKNITSVSTSLELRYIATSLEGGNIQIWDTEGDVIGESLRGHSGKVLILSFSYEGEYLASGSEDKSIIIWNTRDKRMKIPPLKGHSDSITSITFSYNGKNIVSGSLDETIRLWDANTGEMLQVFSGSGMASVYSVAYSSNGRYILSGSEDGVVRLWIAEDSKVPPKRFEGHTQRVTSVSFSLLSTRFASTSKDGTIRVWDTEGGHSIVDGPIDAIAISPNGEYLVSGSTNSTVNVWDVDNGKIIKGPLKGHDSWISSLSFSSDGRHFASGSGDNTIRIWDSNGDSITCKGHTDTIRSICFSPDRKHIASASWDKTIRIWDCESGSLILSPLKGHSDWVSSICYSPDGSRIVSGSEDKTIRIWDVLNGNLIRTLEGHSDSVVSVAYSHSSYYIISGSADRTIRLWDANSGEPVYEPMRGHTNIVTSLCFSSDDKWVTSGSSDKSVRLWNVSTGKVLFKGFISSEVNCVAFFPSLDNEYIKFVSGSEDGLIRIWCINIESDEETWNGPFNDGWLTKNDGSLLIWFPPSIRRTLVGGPCTRILNSHYSTTLTMSKYEGDRWASCFPIQIAELDSISS</sequence>
<name>A0A286U8K8_9AGAM</name>
<dbReference type="PRINTS" id="PR00320">
    <property type="entry name" value="GPROTEINBRPT"/>
</dbReference>
<feature type="repeat" description="WD" evidence="3">
    <location>
        <begin position="1051"/>
        <end position="1092"/>
    </location>
</feature>
<accession>A0A286U8K8</accession>
<feature type="repeat" description="WD" evidence="3">
    <location>
        <begin position="760"/>
        <end position="801"/>
    </location>
</feature>
<feature type="repeat" description="WD" evidence="3">
    <location>
        <begin position="810"/>
        <end position="834"/>
    </location>
</feature>
<dbReference type="STRING" id="2282107.A0A286U8K8"/>
<evidence type="ECO:0000259" key="4">
    <source>
        <dbReference type="PROSITE" id="PS50837"/>
    </source>
</evidence>
<dbReference type="PANTHER" id="PTHR22847">
    <property type="entry name" value="WD40 REPEAT PROTEIN"/>
    <property type="match status" value="1"/>
</dbReference>
<protein>
    <submittedName>
        <fullName evidence="5">WD40 domain containing protein</fullName>
    </submittedName>
</protein>
<dbReference type="CDD" id="cd00200">
    <property type="entry name" value="WD40"/>
    <property type="match status" value="2"/>
</dbReference>
<dbReference type="InterPro" id="IPR019775">
    <property type="entry name" value="WD40_repeat_CS"/>
</dbReference>
<feature type="repeat" description="WD" evidence="3">
    <location>
        <begin position="1009"/>
        <end position="1050"/>
    </location>
</feature>
<feature type="repeat" description="WD" evidence="3">
    <location>
        <begin position="890"/>
        <end position="924"/>
    </location>
</feature>
<keyword evidence="6" id="KW-1185">Reference proteome</keyword>
<dbReference type="InterPro" id="IPR027417">
    <property type="entry name" value="P-loop_NTPase"/>
</dbReference>
<dbReference type="InterPro" id="IPR020472">
    <property type="entry name" value="WD40_PAC1"/>
</dbReference>
<dbReference type="SUPFAM" id="SSF50978">
    <property type="entry name" value="WD40 repeat-like"/>
    <property type="match status" value="1"/>
</dbReference>
<keyword evidence="1 3" id="KW-0853">WD repeat</keyword>
<dbReference type="AlphaFoldDB" id="A0A286U8K8"/>
<feature type="repeat" description="WD" evidence="3">
    <location>
        <begin position="846"/>
        <end position="887"/>
    </location>
</feature>
<dbReference type="FunFam" id="2.130.10.10:FF:000228">
    <property type="entry name" value="COMPASS-like H3K4 histone methylase component WDR5A"/>
    <property type="match status" value="1"/>
</dbReference>
<dbReference type="SUPFAM" id="SSF52540">
    <property type="entry name" value="P-loop containing nucleoside triphosphate hydrolases"/>
    <property type="match status" value="1"/>
</dbReference>